<feature type="transmembrane region" description="Helical" evidence="1">
    <location>
        <begin position="6"/>
        <end position="25"/>
    </location>
</feature>
<dbReference type="PROSITE" id="PS51782">
    <property type="entry name" value="LYSM"/>
    <property type="match status" value="1"/>
</dbReference>
<organism evidence="3 5">
    <name type="scientific">Rotaria sordida</name>
    <dbReference type="NCBI Taxonomy" id="392033"/>
    <lineage>
        <taxon>Eukaryota</taxon>
        <taxon>Metazoa</taxon>
        <taxon>Spiralia</taxon>
        <taxon>Gnathifera</taxon>
        <taxon>Rotifera</taxon>
        <taxon>Eurotatoria</taxon>
        <taxon>Bdelloidea</taxon>
        <taxon>Philodinida</taxon>
        <taxon>Philodinidae</taxon>
        <taxon>Rotaria</taxon>
    </lineage>
</organism>
<evidence type="ECO:0000313" key="3">
    <source>
        <dbReference type="EMBL" id="CAF1230725.1"/>
    </source>
</evidence>
<keyword evidence="1" id="KW-0812">Transmembrane</keyword>
<evidence type="ECO:0000313" key="5">
    <source>
        <dbReference type="Proteomes" id="UP000663864"/>
    </source>
</evidence>
<comment type="caution">
    <text evidence="3">The sequence shown here is derived from an EMBL/GenBank/DDBJ whole genome shotgun (WGS) entry which is preliminary data.</text>
</comment>
<feature type="domain" description="LysM" evidence="2">
    <location>
        <begin position="116"/>
        <end position="160"/>
    </location>
</feature>
<protein>
    <recommendedName>
        <fullName evidence="2">LysM domain-containing protein</fullName>
    </recommendedName>
</protein>
<dbReference type="Proteomes" id="UP000663864">
    <property type="component" value="Unassembled WGS sequence"/>
</dbReference>
<feature type="transmembrane region" description="Helical" evidence="1">
    <location>
        <begin position="268"/>
        <end position="290"/>
    </location>
</feature>
<dbReference type="Gene3D" id="3.10.350.10">
    <property type="entry name" value="LysM domain"/>
    <property type="match status" value="1"/>
</dbReference>
<evidence type="ECO:0000256" key="1">
    <source>
        <dbReference type="SAM" id="Phobius"/>
    </source>
</evidence>
<dbReference type="PANTHER" id="PTHR20932:SF13">
    <property type="entry name" value="LD36653P"/>
    <property type="match status" value="1"/>
</dbReference>
<dbReference type="Proteomes" id="UP000663836">
    <property type="component" value="Unassembled WGS sequence"/>
</dbReference>
<dbReference type="InterPro" id="IPR045030">
    <property type="entry name" value="LYSM1-4"/>
</dbReference>
<keyword evidence="1" id="KW-1133">Transmembrane helix</keyword>
<gene>
    <name evidence="4" type="ORF">JBS370_LOCUS23191</name>
    <name evidence="3" type="ORF">ZHD862_LOCUS24355</name>
</gene>
<dbReference type="InterPro" id="IPR036779">
    <property type="entry name" value="LysM_dom_sf"/>
</dbReference>
<name>A0A814YI90_9BILA</name>
<proteinExistence type="predicted"/>
<reference evidence="3" key="1">
    <citation type="submission" date="2021-02" db="EMBL/GenBank/DDBJ databases">
        <authorList>
            <person name="Nowell W R."/>
        </authorList>
    </citation>
    <scope>NUCLEOTIDE SEQUENCE</scope>
</reference>
<evidence type="ECO:0000313" key="4">
    <source>
        <dbReference type="EMBL" id="CAF3944646.1"/>
    </source>
</evidence>
<dbReference type="AlphaFoldDB" id="A0A814YI90"/>
<sequence>MLSILFELFVIIIYFIPLSSYMNILKDSLFSSSKKRKVKRSSQNFLGKYEFRQANHSLTDSHLYTFENPNIELETISSDEETKSNDEHTIRTRYSQQYLTSSSSSSAHDGGSIVIIEKPILPNETIQAFAIRYRVPVSQLKRLNNLQNDQDFYALTYCRVPIRRFSLLHEYSESSLPSSTVVDLNEQSTISLPITHLSQKNHLAFLNAMDQDLASMRAKVEQLIETSSTSTLISNQLTSPSLTQSMIKPVRNTTTQFNCDEADCGCKFWHIIIIIIILVLIPFICAYFYIKYPHSN</sequence>
<dbReference type="InterPro" id="IPR018392">
    <property type="entry name" value="LysM"/>
</dbReference>
<dbReference type="EMBL" id="CAJNOT010001650">
    <property type="protein sequence ID" value="CAF1230725.1"/>
    <property type="molecule type" value="Genomic_DNA"/>
</dbReference>
<evidence type="ECO:0000259" key="2">
    <source>
        <dbReference type="PROSITE" id="PS51782"/>
    </source>
</evidence>
<keyword evidence="1" id="KW-0472">Membrane</keyword>
<accession>A0A814YI90</accession>
<dbReference type="PANTHER" id="PTHR20932">
    <property type="entry name" value="LYSM AND PUTATIVE PEPTIDOGLYCAN-BINDING DOMAIN-CONTAINING PROTEIN"/>
    <property type="match status" value="1"/>
</dbReference>
<dbReference type="EMBL" id="CAJOBD010003380">
    <property type="protein sequence ID" value="CAF3944646.1"/>
    <property type="molecule type" value="Genomic_DNA"/>
</dbReference>